<dbReference type="Proteomes" id="UP000619265">
    <property type="component" value="Unassembled WGS sequence"/>
</dbReference>
<evidence type="ECO:0000313" key="1">
    <source>
        <dbReference type="EMBL" id="KAF5442868.1"/>
    </source>
</evidence>
<dbReference type="PANTHER" id="PTHR13265:SF0">
    <property type="entry name" value="HPR1"/>
    <property type="match status" value="1"/>
</dbReference>
<reference evidence="1" key="1">
    <citation type="submission" date="2015-10" db="EMBL/GenBank/DDBJ databases">
        <authorList>
            <person name="Martinez-Garcia P.J."/>
            <person name="Crepeau M.W."/>
            <person name="Puiu D."/>
            <person name="Gonzalez-Ibeas D."/>
            <person name="Whalen J."/>
            <person name="Stevens K."/>
            <person name="Paul R."/>
            <person name="Butterfield T."/>
            <person name="Britton M."/>
            <person name="Reagan R."/>
            <person name="Chakraborty S."/>
            <person name="Walawage S.L."/>
            <person name="Vasquez-Gross H.A."/>
            <person name="Cardeno C."/>
            <person name="Famula R."/>
            <person name="Pratt K."/>
            <person name="Kuruganti S."/>
            <person name="Aradhya M.K."/>
            <person name="Leslie C.A."/>
            <person name="Dandekar A.M."/>
            <person name="Salzberg S.L."/>
            <person name="Wegrzyn J.L."/>
            <person name="Langley C.H."/>
            <person name="Neale D.B."/>
        </authorList>
    </citation>
    <scope>NUCLEOTIDE SEQUENCE</scope>
    <source>
        <tissue evidence="1">Leaves</tissue>
    </source>
</reference>
<sequence length="195" mass="22513">MDDICDVFILWLNFSDGCLGFQEYFCNPASLTPAPAKWQKFTSGLMIVLNTFESQPLSDEEGDANNLEEEAANFSIKYLTSTKLMGLELKDSSFRRHILVQCLILFDYLRAPGKNEKDLPSESMKEEIKSCEERVKKLLEMTPPKGKDFLSKTEHILEREKNWVWWKRDGCPAFEKQPLEKKTVQDGAKKRYGSN</sequence>
<organism evidence="1 2">
    <name type="scientific">Juglans regia</name>
    <name type="common">English walnut</name>
    <dbReference type="NCBI Taxonomy" id="51240"/>
    <lineage>
        <taxon>Eukaryota</taxon>
        <taxon>Viridiplantae</taxon>
        <taxon>Streptophyta</taxon>
        <taxon>Embryophyta</taxon>
        <taxon>Tracheophyta</taxon>
        <taxon>Spermatophyta</taxon>
        <taxon>Magnoliopsida</taxon>
        <taxon>eudicotyledons</taxon>
        <taxon>Gunneridae</taxon>
        <taxon>Pentapetalae</taxon>
        <taxon>rosids</taxon>
        <taxon>fabids</taxon>
        <taxon>Fagales</taxon>
        <taxon>Juglandaceae</taxon>
        <taxon>Juglans</taxon>
    </lineage>
</organism>
<comment type="caution">
    <text evidence="1">The sequence shown here is derived from an EMBL/GenBank/DDBJ whole genome shotgun (WGS) entry which is preliminary data.</text>
</comment>
<dbReference type="PANTHER" id="PTHR13265">
    <property type="entry name" value="THO COMPLEX SUBUNIT 1"/>
    <property type="match status" value="1"/>
</dbReference>
<dbReference type="EMBL" id="LIHL02000016">
    <property type="protein sequence ID" value="KAF5442868.1"/>
    <property type="molecule type" value="Genomic_DNA"/>
</dbReference>
<gene>
    <name evidence="1" type="ORF">F2P56_035483</name>
</gene>
<accession>A0A833WBU3</accession>
<dbReference type="Gramene" id="Jr16_07220_p1">
    <property type="protein sequence ID" value="cds.Jr16_07220_p1"/>
    <property type="gene ID" value="Jr16_07220"/>
</dbReference>
<evidence type="ECO:0000313" key="2">
    <source>
        <dbReference type="Proteomes" id="UP000619265"/>
    </source>
</evidence>
<reference evidence="1" key="2">
    <citation type="submission" date="2020-03" db="EMBL/GenBank/DDBJ databases">
        <title>Walnut 2.0.</title>
        <authorList>
            <person name="Marrano A."/>
            <person name="Britton M."/>
            <person name="Zimin A.V."/>
            <person name="Zaini P.A."/>
            <person name="Workman R."/>
            <person name="Puiu D."/>
            <person name="Bianco L."/>
            <person name="Allen B.J."/>
            <person name="Troggio M."/>
            <person name="Leslie C.A."/>
            <person name="Timp W."/>
            <person name="Dendekar A."/>
            <person name="Salzberg S.L."/>
            <person name="Neale D.B."/>
        </authorList>
    </citation>
    <scope>NUCLEOTIDE SEQUENCE</scope>
    <source>
        <tissue evidence="1">Leaves</tissue>
    </source>
</reference>
<proteinExistence type="predicted"/>
<protein>
    <recommendedName>
        <fullName evidence="3">THO complex subunit 1</fullName>
    </recommendedName>
</protein>
<dbReference type="InterPro" id="IPR021861">
    <property type="entry name" value="THO_THOC1"/>
</dbReference>
<dbReference type="AlphaFoldDB" id="A0A833WBU3"/>
<evidence type="ECO:0008006" key="3">
    <source>
        <dbReference type="Google" id="ProtNLM"/>
    </source>
</evidence>
<dbReference type="Pfam" id="PF11957">
    <property type="entry name" value="efThoc1"/>
    <property type="match status" value="1"/>
</dbReference>
<name>A0A833WBU3_JUGRE</name>